<dbReference type="GO" id="GO:0016020">
    <property type="term" value="C:membrane"/>
    <property type="evidence" value="ECO:0007669"/>
    <property type="project" value="InterPro"/>
</dbReference>
<dbReference type="InterPro" id="IPR008337">
    <property type="entry name" value="Capsule_biosynth_CapB"/>
</dbReference>
<gene>
    <name evidence="1" type="ORF">EZ242_04610</name>
</gene>
<dbReference type="RefSeq" id="WP_135283917.1">
    <property type="nucleotide sequence ID" value="NZ_SMLL01000001.1"/>
</dbReference>
<dbReference type="InterPro" id="IPR016024">
    <property type="entry name" value="ARM-type_fold"/>
</dbReference>
<dbReference type="OrthoDB" id="2884at2"/>
<dbReference type="SUPFAM" id="SSF48371">
    <property type="entry name" value="ARM repeat"/>
    <property type="match status" value="1"/>
</dbReference>
<name>A0A4Z0C2G5_9BURK</name>
<keyword evidence="2" id="KW-1185">Reference proteome</keyword>
<evidence type="ECO:0000313" key="2">
    <source>
        <dbReference type="Proteomes" id="UP000297564"/>
    </source>
</evidence>
<dbReference type="GO" id="GO:0045227">
    <property type="term" value="P:capsule polysaccharide biosynthetic process"/>
    <property type="evidence" value="ECO:0007669"/>
    <property type="project" value="InterPro"/>
</dbReference>
<protein>
    <recommendedName>
        <fullName evidence="3">Poly-gamma-glutamate synthase PgsB</fullName>
    </recommendedName>
</protein>
<organism evidence="1 2">
    <name type="scientific">Ramlibacter rhizophilus</name>
    <dbReference type="NCBI Taxonomy" id="1781167"/>
    <lineage>
        <taxon>Bacteria</taxon>
        <taxon>Pseudomonadati</taxon>
        <taxon>Pseudomonadota</taxon>
        <taxon>Betaproteobacteria</taxon>
        <taxon>Burkholderiales</taxon>
        <taxon>Comamonadaceae</taxon>
        <taxon>Ramlibacter</taxon>
    </lineage>
</organism>
<sequence length="1363" mass="151594">MEDGLPAHERRLEQRSLRFLEREWAAGRRSGPPVDAAQVSRFLGEQVQALAARVALIRARQAEFTQRLAAATTPAAKRLTMIEFAAQLGATRAQLRGDRRAFRRWFGPDALMDRVAYQIGQHERTLVFALRGIGRLAPLALQQRSGAPAWRELQLEEPLEPLLRWTGDARVRTHAFLALAESLAPLAPEEATQAMQPSTVAYVYRASLDPSLDIWIQREAMTLLAAIAPDQVATVLRRRLREPAAGDDLFVRRHAVEMLGRSLHIDARLADLLAHVADDPSAHVRQAAAQVIPSMPADVVRVVWPRLGQDEPVAAVAAAAFLQLPLLASREELADAALGWIQAALDPGQKSAFLARVALHAAEDGGQRLQGSTRERWIAAVMPAVEAMHVGAQLLPVRRWAALTRERLWLASDDEARAVAEALAPQAHGATPGGGARTLDLPVATPEPILGRVMSVLTQRDFPLDVSAGGGRLRAWRGHQFGFRLWRFLHEWRHPSPDKRQAHRHTIGRIFHGTLRAPSAILAELAQTKVPGEPLQMATESGWRPYLPLVDELLSLLEQDPAKGPLRLYTAEGVTEVDPPLEPARRLRARSALTRRFAHYASARNWVEGSAAHPNTYLRMLAELGFEFRFRPHPGTSADSAVLRFFSATPLGMASLPEFRARIENYFFSAYENTLFDLALFIAGGLVAFLGHHMLVNRSMRRAREAIPLVVGGWGTRGKSGTERLKAAMFNGQGYCVVSKTTGCEAMFVYSKPFGAPRELFLFRPYDKATIWEQFNVVRLARRLGCEVFLWECMALTPSFVRLMQRAWMRDDMATLTNTFPDHEDLQGPAGIDIPQVMTNFIPERGLLFTTEEQMRPILQEAADRLGTRLKGVGWLESGLIAPDVLARFPYQEHPDNIALVTALGAELGYARDFALKSMADHVVPDLGVLKTFPPARVSLRVLEFSNGMSANERYGCLGNWTRLGFDTQDFEAEPGVMISTVVNNRADRIARSRVFAGVIAEDIQADVHLLIGGNVDGLKGYIRESWAAHAAALTLWPEQPVEGGPAAVLRLLARRYRVVHSETLVRARLEVMLASVGAPKEILSHSGSLESLQEALAPLGLEHADEVLRFHGRDLESQREFAQIAQRVEQAGTSAQPELDAALRQQMTVWFERRIHVVEDYYATGDAVIARVRDATPPGFRNRVMGIQNIKGTGLDFVYRWLAWDTCARACDQLASRDTMVQRKGLLTLTGFQEWGVLTHDRLRERLGALRETSLGQQASVRAQIDAIAASEAAAMERVRAQMQSVRRAGWLDTVFGWLEGMADATDAIRRRRRADRIYRDLVTRRIGEARAVSELQALTQRQKGGWLRTDVGQKLRSWGRG</sequence>
<dbReference type="EMBL" id="SMLL01000001">
    <property type="protein sequence ID" value="TFZ05034.1"/>
    <property type="molecule type" value="Genomic_DNA"/>
</dbReference>
<evidence type="ECO:0000313" key="1">
    <source>
        <dbReference type="EMBL" id="TFZ05034.1"/>
    </source>
</evidence>
<accession>A0A4Z0C2G5</accession>
<reference evidence="1 2" key="1">
    <citation type="submission" date="2019-03" db="EMBL/GenBank/DDBJ databases">
        <title>Ramlibacter rhizophilus CCTCC AB2015357, whole genome shotgun sequence.</title>
        <authorList>
            <person name="Zhang X."/>
            <person name="Feng G."/>
            <person name="Zhu H."/>
        </authorList>
    </citation>
    <scope>NUCLEOTIDE SEQUENCE [LARGE SCALE GENOMIC DNA]</scope>
    <source>
        <strain evidence="1 2">CCTCC AB2015357</strain>
    </source>
</reference>
<proteinExistence type="predicted"/>
<evidence type="ECO:0008006" key="3">
    <source>
        <dbReference type="Google" id="ProtNLM"/>
    </source>
</evidence>
<dbReference type="PRINTS" id="PR01758">
    <property type="entry name" value="CAPSULEPROTB"/>
</dbReference>
<comment type="caution">
    <text evidence="1">The sequence shown here is derived from an EMBL/GenBank/DDBJ whole genome shotgun (WGS) entry which is preliminary data.</text>
</comment>
<dbReference type="Proteomes" id="UP000297564">
    <property type="component" value="Unassembled WGS sequence"/>
</dbReference>